<evidence type="ECO:0000313" key="7">
    <source>
        <dbReference type="EMBL" id="ORM88126.1"/>
    </source>
</evidence>
<evidence type="ECO:0000256" key="6">
    <source>
        <dbReference type="SAM" id="Phobius"/>
    </source>
</evidence>
<feature type="transmembrane region" description="Helical" evidence="6">
    <location>
        <begin position="303"/>
        <end position="325"/>
    </location>
</feature>
<evidence type="ECO:0000256" key="4">
    <source>
        <dbReference type="ARBA" id="ARBA00022989"/>
    </source>
</evidence>
<feature type="transmembrane region" description="Helical" evidence="6">
    <location>
        <begin position="205"/>
        <end position="222"/>
    </location>
</feature>
<gene>
    <name evidence="7" type="ORF">HA50_29800</name>
</gene>
<reference evidence="7 8" key="1">
    <citation type="journal article" date="2017" name="Antonie Van Leeuwenhoek">
        <title>Phylogenomic resolution of the bacterial genus Pantoea and its relationship with Erwinia and Tatumella.</title>
        <authorList>
            <person name="Palmer M."/>
            <person name="Steenkamp E.T."/>
            <person name="Coetzee M.P."/>
            <person name="Chan W.Y."/>
            <person name="van Zyl E."/>
            <person name="De Maayer P."/>
            <person name="Coutinho T.A."/>
            <person name="Blom J."/>
            <person name="Smits T.H."/>
            <person name="Duffy B."/>
            <person name="Venter S.N."/>
        </authorList>
    </citation>
    <scope>NUCLEOTIDE SEQUENCE [LARGE SCALE GENOMIC DNA]</scope>
    <source>
        <strain evidence="7 8">LMG 2657</strain>
    </source>
</reference>
<dbReference type="InterPro" id="IPR002549">
    <property type="entry name" value="AI-2E-like"/>
</dbReference>
<evidence type="ECO:0000256" key="1">
    <source>
        <dbReference type="ARBA" id="ARBA00004141"/>
    </source>
</evidence>
<comment type="similarity">
    <text evidence="2">Belongs to the autoinducer-2 exporter (AI-2E) (TC 2.A.86) family.</text>
</comment>
<dbReference type="Pfam" id="PF01594">
    <property type="entry name" value="AI-2E_transport"/>
    <property type="match status" value="1"/>
</dbReference>
<keyword evidence="5 6" id="KW-0472">Membrane</keyword>
<sequence>MTTMSWFTPWPQLSRVLISLACLTLILFGLHLSAHLINQVLLAMLLSIMLDPLVSWFEHKRIPRILSSLLIISVLLLIIVVTIIKLTVLTPDLILLSRQTPLLLTARLQEVTQALDQIGIALAPDEMLAFVDAGAIVRWVTAFLTQIPGVLSWWVMVFLMLLFMLYELPLLKNALQKRACGDSPAIYLALQEGIQSVIVYARVKTLTGIFGGLIVWGGAQLLGLKFAFFWGVLMFVFNYVPVLGSFMAAIPPVVQSYLAFDLEIALVIAGFFVVLNLTLSSVLEPLMVGKRLDMSLTSQLLAFLFWQAVLGITGAILAIPLTYLIKKVLLASYRQQQDSISANSGQ</sequence>
<comment type="caution">
    <text evidence="7">The sequence shown here is derived from an EMBL/GenBank/DDBJ whole genome shotgun (WGS) entry which is preliminary data.</text>
</comment>
<evidence type="ECO:0000313" key="8">
    <source>
        <dbReference type="Proteomes" id="UP000193749"/>
    </source>
</evidence>
<feature type="transmembrane region" description="Helical" evidence="6">
    <location>
        <begin position="69"/>
        <end position="88"/>
    </location>
</feature>
<feature type="transmembrane region" description="Helical" evidence="6">
    <location>
        <begin position="12"/>
        <end position="30"/>
    </location>
</feature>
<accession>A0A1X1EGS1</accession>
<organism evidence="7 8">
    <name type="scientific">Pantoea cypripedii</name>
    <name type="common">Pectobacterium cypripedii</name>
    <name type="synonym">Erwinia cypripedii</name>
    <dbReference type="NCBI Taxonomy" id="55209"/>
    <lineage>
        <taxon>Bacteria</taxon>
        <taxon>Pseudomonadati</taxon>
        <taxon>Pseudomonadota</taxon>
        <taxon>Gammaproteobacteria</taxon>
        <taxon>Enterobacterales</taxon>
        <taxon>Erwiniaceae</taxon>
        <taxon>Pantoea</taxon>
    </lineage>
</organism>
<protein>
    <submittedName>
        <fullName evidence="7">AI-2E family transporter</fullName>
    </submittedName>
</protein>
<dbReference type="STRING" id="55209.HA50_29800"/>
<comment type="subcellular location">
    <subcellularLocation>
        <location evidence="1">Membrane</location>
        <topology evidence="1">Multi-pass membrane protein</topology>
    </subcellularLocation>
</comment>
<dbReference type="Proteomes" id="UP000193749">
    <property type="component" value="Unassembled WGS sequence"/>
</dbReference>
<proteinExistence type="inferred from homology"/>
<feature type="transmembrane region" description="Helical" evidence="6">
    <location>
        <begin position="228"/>
        <end position="250"/>
    </location>
</feature>
<dbReference type="EMBL" id="MLJI01000003">
    <property type="protein sequence ID" value="ORM88126.1"/>
    <property type="molecule type" value="Genomic_DNA"/>
</dbReference>
<dbReference type="GO" id="GO:0016020">
    <property type="term" value="C:membrane"/>
    <property type="evidence" value="ECO:0007669"/>
    <property type="project" value="UniProtKB-SubCell"/>
</dbReference>
<evidence type="ECO:0000256" key="2">
    <source>
        <dbReference type="ARBA" id="ARBA00009773"/>
    </source>
</evidence>
<feature type="transmembrane region" description="Helical" evidence="6">
    <location>
        <begin position="151"/>
        <end position="168"/>
    </location>
</feature>
<dbReference type="PANTHER" id="PTHR21716">
    <property type="entry name" value="TRANSMEMBRANE PROTEIN"/>
    <property type="match status" value="1"/>
</dbReference>
<dbReference type="PANTHER" id="PTHR21716:SF64">
    <property type="entry name" value="AI-2 TRANSPORT PROTEIN TQSA"/>
    <property type="match status" value="1"/>
</dbReference>
<keyword evidence="4 6" id="KW-1133">Transmembrane helix</keyword>
<feature type="transmembrane region" description="Helical" evidence="6">
    <location>
        <begin position="36"/>
        <end position="57"/>
    </location>
</feature>
<dbReference type="GO" id="GO:0055085">
    <property type="term" value="P:transmembrane transport"/>
    <property type="evidence" value="ECO:0007669"/>
    <property type="project" value="TreeGrafter"/>
</dbReference>
<dbReference type="AlphaFoldDB" id="A0A1X1EGS1"/>
<feature type="transmembrane region" description="Helical" evidence="6">
    <location>
        <begin position="262"/>
        <end position="283"/>
    </location>
</feature>
<evidence type="ECO:0000256" key="3">
    <source>
        <dbReference type="ARBA" id="ARBA00022692"/>
    </source>
</evidence>
<evidence type="ECO:0000256" key="5">
    <source>
        <dbReference type="ARBA" id="ARBA00023136"/>
    </source>
</evidence>
<name>A0A1X1EGS1_PANCY</name>
<keyword evidence="8" id="KW-1185">Reference proteome</keyword>
<keyword evidence="3 6" id="KW-0812">Transmembrane</keyword>